<dbReference type="AlphaFoldDB" id="A0A655ETF6"/>
<evidence type="ECO:0000313" key="2">
    <source>
        <dbReference type="Proteomes" id="UP000039541"/>
    </source>
</evidence>
<evidence type="ECO:0000313" key="1">
    <source>
        <dbReference type="EMBL" id="CNV32612.1"/>
    </source>
</evidence>
<reference evidence="1 2" key="1">
    <citation type="submission" date="2015-03" db="EMBL/GenBank/DDBJ databases">
        <authorList>
            <consortium name="Pathogen Informatics"/>
        </authorList>
    </citation>
    <scope>NUCLEOTIDE SEQUENCE [LARGE SCALE GENOMIC DNA]</scope>
    <source>
        <strain evidence="1 2">3476</strain>
    </source>
</reference>
<protein>
    <submittedName>
        <fullName evidence="1">Gluconate periplasmic binding protein</fullName>
    </submittedName>
</protein>
<gene>
    <name evidence="1" type="ORF">ERS008202_04992</name>
</gene>
<dbReference type="Proteomes" id="UP000039541">
    <property type="component" value="Unassembled WGS sequence"/>
</dbReference>
<accession>A0A655ETF6</accession>
<name>A0A655ETF6_SALET</name>
<dbReference type="EMBL" id="CQPC01000148">
    <property type="protein sequence ID" value="CNV32612.1"/>
    <property type="molecule type" value="Genomic_DNA"/>
</dbReference>
<sequence>MLTVPGLCWLCRMPLALSYWGICSVCARAVRQRVSVCPQCGLPAGHPSLPCGRCLQKPPPWQRLVSGAPQHWLAASRQNRQRSALVAPTLAAGI</sequence>
<proteinExistence type="predicted"/>
<organism evidence="1 2">
    <name type="scientific">Salmonella enterica subsp. enterica serovar Bovismorbificans</name>
    <dbReference type="NCBI Taxonomy" id="58097"/>
    <lineage>
        <taxon>Bacteria</taxon>
        <taxon>Pseudomonadati</taxon>
        <taxon>Pseudomonadota</taxon>
        <taxon>Gammaproteobacteria</taxon>
        <taxon>Enterobacterales</taxon>
        <taxon>Enterobacteriaceae</taxon>
        <taxon>Salmonella</taxon>
    </lineage>
</organism>